<dbReference type="Gene3D" id="3.40.50.300">
    <property type="entry name" value="P-loop containing nucleotide triphosphate hydrolases"/>
    <property type="match status" value="1"/>
</dbReference>
<keyword evidence="3" id="KW-0547">Nucleotide-binding</keyword>
<evidence type="ECO:0000256" key="1">
    <source>
        <dbReference type="ARBA" id="ARBA00004202"/>
    </source>
</evidence>
<keyword evidence="5" id="KW-0046">Antibiotic resistance</keyword>
<comment type="subcellular location">
    <subcellularLocation>
        <location evidence="1">Cell membrane</location>
        <topology evidence="1">Peripheral membrane protein</topology>
    </subcellularLocation>
</comment>
<dbReference type="Proteomes" id="UP000199408">
    <property type="component" value="Unassembled WGS sequence"/>
</dbReference>
<dbReference type="OrthoDB" id="9804819at2"/>
<protein>
    <submittedName>
        <fullName evidence="7">ABC transporter</fullName>
    </submittedName>
</protein>
<name>A0A1C5JB64_9ACTN</name>
<dbReference type="InterPro" id="IPR050763">
    <property type="entry name" value="ABC_transporter_ATP-binding"/>
</dbReference>
<evidence type="ECO:0000313" key="7">
    <source>
        <dbReference type="EMBL" id="SCG67768.1"/>
    </source>
</evidence>
<keyword evidence="4" id="KW-0067">ATP-binding</keyword>
<evidence type="ECO:0000256" key="3">
    <source>
        <dbReference type="ARBA" id="ARBA00022741"/>
    </source>
</evidence>
<feature type="domain" description="ABC transporter" evidence="6">
    <location>
        <begin position="19"/>
        <end position="151"/>
    </location>
</feature>
<dbReference type="AlphaFoldDB" id="A0A1C5JB64"/>
<reference evidence="8" key="1">
    <citation type="submission" date="2016-06" db="EMBL/GenBank/DDBJ databases">
        <authorList>
            <person name="Varghese N."/>
        </authorList>
    </citation>
    <scope>NUCLEOTIDE SEQUENCE [LARGE SCALE GENOMIC DNA]</scope>
    <source>
        <strain evidence="8">DSM 43171</strain>
    </source>
</reference>
<dbReference type="SUPFAM" id="SSF52540">
    <property type="entry name" value="P-loop containing nucleoside triphosphate hydrolases"/>
    <property type="match status" value="1"/>
</dbReference>
<dbReference type="GO" id="GO:0016887">
    <property type="term" value="F:ATP hydrolysis activity"/>
    <property type="evidence" value="ECO:0007669"/>
    <property type="project" value="InterPro"/>
</dbReference>
<dbReference type="RefSeq" id="WP_091302050.1">
    <property type="nucleotide sequence ID" value="NZ_FMDN01000026.1"/>
</dbReference>
<dbReference type="EMBL" id="FMDN01000026">
    <property type="protein sequence ID" value="SCG67768.1"/>
    <property type="molecule type" value="Genomic_DNA"/>
</dbReference>
<evidence type="ECO:0000256" key="5">
    <source>
        <dbReference type="ARBA" id="ARBA00023251"/>
    </source>
</evidence>
<evidence type="ECO:0000256" key="4">
    <source>
        <dbReference type="ARBA" id="ARBA00022840"/>
    </source>
</evidence>
<sequence>MPVIEVHGLRKRYGDTAALTGVDLSVGAGTLCAVLGPNGAGKTTLVRILTTLLRADAGTARVGGHDVARHPERVRAHIGLAGQHTAVDEVLGGRQNLVLFGRLRRLSPARARLRAEELLHRFGLTAADVALRRPTLDEVFLRLTAGSRQEVHQ</sequence>
<evidence type="ECO:0000259" key="6">
    <source>
        <dbReference type="Pfam" id="PF00005"/>
    </source>
</evidence>
<dbReference type="PANTHER" id="PTHR42711">
    <property type="entry name" value="ABC TRANSPORTER ATP-BINDING PROTEIN"/>
    <property type="match status" value="1"/>
</dbReference>
<dbReference type="InterPro" id="IPR003439">
    <property type="entry name" value="ABC_transporter-like_ATP-bd"/>
</dbReference>
<dbReference type="GO" id="GO:0005886">
    <property type="term" value="C:plasma membrane"/>
    <property type="evidence" value="ECO:0007669"/>
    <property type="project" value="UniProtKB-SubCell"/>
</dbReference>
<dbReference type="PANTHER" id="PTHR42711:SF19">
    <property type="entry name" value="DOXORUBICIN RESISTANCE ATP-BINDING PROTEIN DRRA"/>
    <property type="match status" value="1"/>
</dbReference>
<dbReference type="InterPro" id="IPR027417">
    <property type="entry name" value="P-loop_NTPase"/>
</dbReference>
<gene>
    <name evidence="7" type="ORF">GA0070560_12642</name>
</gene>
<dbReference type="GO" id="GO:0005524">
    <property type="term" value="F:ATP binding"/>
    <property type="evidence" value="ECO:0007669"/>
    <property type="project" value="UniProtKB-KW"/>
</dbReference>
<evidence type="ECO:0000313" key="8">
    <source>
        <dbReference type="Proteomes" id="UP000199408"/>
    </source>
</evidence>
<organism evidence="7 8">
    <name type="scientific">Micromonospora halophytica</name>
    <dbReference type="NCBI Taxonomy" id="47864"/>
    <lineage>
        <taxon>Bacteria</taxon>
        <taxon>Bacillati</taxon>
        <taxon>Actinomycetota</taxon>
        <taxon>Actinomycetes</taxon>
        <taxon>Micromonosporales</taxon>
        <taxon>Micromonosporaceae</taxon>
        <taxon>Micromonospora</taxon>
    </lineage>
</organism>
<dbReference type="Pfam" id="PF00005">
    <property type="entry name" value="ABC_tran"/>
    <property type="match status" value="1"/>
</dbReference>
<keyword evidence="8" id="KW-1185">Reference proteome</keyword>
<dbReference type="STRING" id="47864.GA0070560_12642"/>
<proteinExistence type="predicted"/>
<accession>A0A1C5JB64</accession>
<dbReference type="GO" id="GO:0046677">
    <property type="term" value="P:response to antibiotic"/>
    <property type="evidence" value="ECO:0007669"/>
    <property type="project" value="UniProtKB-KW"/>
</dbReference>
<evidence type="ECO:0000256" key="2">
    <source>
        <dbReference type="ARBA" id="ARBA00022448"/>
    </source>
</evidence>
<keyword evidence="2" id="KW-0813">Transport</keyword>